<dbReference type="Pfam" id="PF01656">
    <property type="entry name" value="CbiA"/>
    <property type="match status" value="1"/>
</dbReference>
<dbReference type="PIRSF" id="PIRSF009320">
    <property type="entry name" value="Nuc_binding_HP_1000"/>
    <property type="match status" value="1"/>
</dbReference>
<dbReference type="OrthoDB" id="9804460at2"/>
<dbReference type="Proteomes" id="UP000012488">
    <property type="component" value="Chromosome"/>
</dbReference>
<dbReference type="InterPro" id="IPR027417">
    <property type="entry name" value="P-loop_NTPase"/>
</dbReference>
<dbReference type="KEGG" id="mmes:MMSR116_18360"/>
<dbReference type="AlphaFoldDB" id="A0A6B9FRK6"/>
<evidence type="ECO:0000259" key="1">
    <source>
        <dbReference type="Pfam" id="PF01656"/>
    </source>
</evidence>
<dbReference type="InterPro" id="IPR002586">
    <property type="entry name" value="CobQ/CobB/MinD/ParA_Nub-bd_dom"/>
</dbReference>
<reference evidence="2 3" key="1">
    <citation type="journal article" date="2012" name="Genet. Mol. Biol.">
        <title>Analysis of 16S rRNA and mxaF genes revealing insights into Methylobacterium niche-specific plant association.</title>
        <authorList>
            <person name="Dourado M.N."/>
            <person name="Andreote F.D."/>
            <person name="Dini-Andreote F."/>
            <person name="Conti R."/>
            <person name="Araujo J.M."/>
            <person name="Araujo W.L."/>
        </authorList>
    </citation>
    <scope>NUCLEOTIDE SEQUENCE [LARGE SCALE GENOMIC DNA]</scope>
    <source>
        <strain evidence="2 3">SR1.6/6</strain>
    </source>
</reference>
<evidence type="ECO:0000313" key="2">
    <source>
        <dbReference type="EMBL" id="QGY03634.1"/>
    </source>
</evidence>
<dbReference type="RefSeq" id="WP_158169012.1">
    <property type="nucleotide sequence ID" value="NZ_CP043538.1"/>
</dbReference>
<dbReference type="PANTHER" id="PTHR13696:SF96">
    <property type="entry name" value="COBQ_COBB_MIND_PARA NUCLEOTIDE BINDING DOMAIN-CONTAINING PROTEIN"/>
    <property type="match status" value="1"/>
</dbReference>
<protein>
    <submittedName>
        <fullName evidence="2">ParA family protein</fullName>
    </submittedName>
</protein>
<dbReference type="EMBL" id="CP043538">
    <property type="protein sequence ID" value="QGY03634.1"/>
    <property type="molecule type" value="Genomic_DNA"/>
</dbReference>
<dbReference type="Gene3D" id="3.40.50.300">
    <property type="entry name" value="P-loop containing nucleotide triphosphate hydrolases"/>
    <property type="match status" value="1"/>
</dbReference>
<dbReference type="CDD" id="cd02042">
    <property type="entry name" value="ParAB_family"/>
    <property type="match status" value="1"/>
</dbReference>
<reference evidence="2 3" key="2">
    <citation type="journal article" date="2013" name="Genome Announc.">
        <title>Draft Genome Sequence of Methylobacterium mesophilicum Strain SR1.6/6, Isolated from Citrus sinensis.</title>
        <authorList>
            <person name="Marinho Almeida D."/>
            <person name="Dini-Andreote F."/>
            <person name="Camargo Neves A.A."/>
            <person name="Juca Ramos R.T."/>
            <person name="Andreote F.D."/>
            <person name="Carneiro A.R."/>
            <person name="Oliveira de Souza Lima A."/>
            <person name="Caracciolo Gomes de Sa P.H."/>
            <person name="Ribeiro Barbosa M.S."/>
            <person name="Araujo W.L."/>
            <person name="Silva A."/>
        </authorList>
    </citation>
    <scope>NUCLEOTIDE SEQUENCE [LARGE SCALE GENOMIC DNA]</scope>
    <source>
        <strain evidence="2 3">SR1.6/6</strain>
    </source>
</reference>
<feature type="domain" description="CobQ/CobB/MinD/ParA nucleotide binding" evidence="1">
    <location>
        <begin position="7"/>
        <end position="101"/>
    </location>
</feature>
<dbReference type="InterPro" id="IPR050678">
    <property type="entry name" value="DNA_Partitioning_ATPase"/>
</dbReference>
<dbReference type="PANTHER" id="PTHR13696">
    <property type="entry name" value="P-LOOP CONTAINING NUCLEOSIDE TRIPHOSPHATE HYDROLASE"/>
    <property type="match status" value="1"/>
</dbReference>
<name>A0A6B9FRK6_9HYPH</name>
<organism evidence="2 3">
    <name type="scientific">Methylobacterium mesophilicum SR1.6/6</name>
    <dbReference type="NCBI Taxonomy" id="908290"/>
    <lineage>
        <taxon>Bacteria</taxon>
        <taxon>Pseudomonadati</taxon>
        <taxon>Pseudomonadota</taxon>
        <taxon>Alphaproteobacteria</taxon>
        <taxon>Hyphomicrobiales</taxon>
        <taxon>Methylobacteriaceae</taxon>
        <taxon>Methylobacterium</taxon>
    </lineage>
</organism>
<proteinExistence type="predicted"/>
<accession>A0A6B9FRK6</accession>
<dbReference type="SUPFAM" id="SSF52540">
    <property type="entry name" value="P-loop containing nucleoside triphosphate hydrolases"/>
    <property type="match status" value="1"/>
</dbReference>
<evidence type="ECO:0000313" key="3">
    <source>
        <dbReference type="Proteomes" id="UP000012488"/>
    </source>
</evidence>
<sequence length="209" mass="21723">MSAIVGFVSQKGGVGKSTLARALAREAAAGGLSVKIADLDHEQGTATNWARRRMAANLEPLVPVEPFRTAADAFKAAASVDLLIVDGPARASAGTLEIARGAALVVQPSSTSVDDLEPAVIVFNSLARAGIPRSKLTLALVRVGTEAEEAFARSYVGEAGYDVLAGALLERPAYRQAQNDGQAVTEVRFKGLSERADALVQAIIDRAGL</sequence>
<gene>
    <name evidence="2" type="ORF">MMSR116_18360</name>
</gene>